<reference evidence="3" key="1">
    <citation type="submission" date="2019-02" db="EMBL/GenBank/DDBJ databases">
        <title>Draft genome sequence of Dolichospermum planctonicum NIES-80.</title>
        <authorList>
            <person name="Yamaguchi H."/>
            <person name="Suzuki S."/>
            <person name="Kawachi M."/>
        </authorList>
    </citation>
    <scope>NUCLEOTIDE SEQUENCE [LARGE SCALE GENOMIC DNA]</scope>
    <source>
        <strain evidence="3">NIES-80</strain>
    </source>
</reference>
<dbReference type="AlphaFoldDB" id="A0A480AGA4"/>
<proteinExistence type="predicted"/>
<gene>
    <name evidence="2" type="ORF">NIES80_38140</name>
</gene>
<dbReference type="InterPro" id="IPR006342">
    <property type="entry name" value="FkbM_mtfrase"/>
</dbReference>
<dbReference type="PANTHER" id="PTHR36973:SF4">
    <property type="entry name" value="NODULATION PROTEIN"/>
    <property type="match status" value="1"/>
</dbReference>
<protein>
    <submittedName>
        <fullName evidence="2">Methyltransferase FkbM</fullName>
    </submittedName>
</protein>
<name>A0A480AGA4_9CYAN</name>
<evidence type="ECO:0000313" key="2">
    <source>
        <dbReference type="EMBL" id="GCL44090.1"/>
    </source>
</evidence>
<dbReference type="EMBL" id="BJCF01000069">
    <property type="protein sequence ID" value="GCL44090.1"/>
    <property type="molecule type" value="Genomic_DNA"/>
</dbReference>
<sequence>MNLRWYVGSTLNSVLNAVLSSQAFPLTRYFPRSISVFYDIQRFSQKKDLKVLLDVGANVGQTATGLLQYFPKSQIYCFEPVSTSFKTLSSKFSHRSNVHCIQKGIGSVNGFANIVLHHDSQLNTIIANGPREDSKIGEEKIILETIDRFSIAENIRYIDFLKMDVQGWEMEVLLGAETLLRDKRIHFIYTEVGFRRGDRDMQHFSEINDYLEKQGFWLCGFYDQFRWGDKKEYLGFANALYIQPDFVND</sequence>
<keyword evidence="2" id="KW-0489">Methyltransferase</keyword>
<dbReference type="OrthoDB" id="423019at2"/>
<dbReference type="InterPro" id="IPR029063">
    <property type="entry name" value="SAM-dependent_MTases_sf"/>
</dbReference>
<dbReference type="SUPFAM" id="SSF53335">
    <property type="entry name" value="S-adenosyl-L-methionine-dependent methyltransferases"/>
    <property type="match status" value="1"/>
</dbReference>
<organism evidence="2 3">
    <name type="scientific">Dolichospermum planctonicum</name>
    <dbReference type="NCBI Taxonomy" id="136072"/>
    <lineage>
        <taxon>Bacteria</taxon>
        <taxon>Bacillati</taxon>
        <taxon>Cyanobacteriota</taxon>
        <taxon>Cyanophyceae</taxon>
        <taxon>Nostocales</taxon>
        <taxon>Aphanizomenonaceae</taxon>
        <taxon>Dolichospermum</taxon>
    </lineage>
</organism>
<dbReference type="PANTHER" id="PTHR36973">
    <property type="entry name" value="SLL1456 PROTEIN-RELATED"/>
    <property type="match status" value="1"/>
</dbReference>
<dbReference type="NCBIfam" id="TIGR01444">
    <property type="entry name" value="fkbM_fam"/>
    <property type="match status" value="1"/>
</dbReference>
<dbReference type="InterPro" id="IPR053188">
    <property type="entry name" value="FkbM_Methyltransferase"/>
</dbReference>
<dbReference type="GO" id="GO:0008171">
    <property type="term" value="F:O-methyltransferase activity"/>
    <property type="evidence" value="ECO:0007669"/>
    <property type="project" value="TreeGrafter"/>
</dbReference>
<dbReference type="GO" id="GO:0032259">
    <property type="term" value="P:methylation"/>
    <property type="evidence" value="ECO:0007669"/>
    <property type="project" value="UniProtKB-KW"/>
</dbReference>
<evidence type="ECO:0000313" key="3">
    <source>
        <dbReference type="Proteomes" id="UP000299367"/>
    </source>
</evidence>
<feature type="domain" description="Methyltransferase FkbM" evidence="1">
    <location>
        <begin position="54"/>
        <end position="216"/>
    </location>
</feature>
<accession>A0A480AGA4</accession>
<dbReference type="Pfam" id="PF05050">
    <property type="entry name" value="Methyltransf_21"/>
    <property type="match status" value="1"/>
</dbReference>
<keyword evidence="2" id="KW-0808">Transferase</keyword>
<dbReference type="Proteomes" id="UP000299367">
    <property type="component" value="Unassembled WGS sequence"/>
</dbReference>
<dbReference type="RefSeq" id="WP_137909501.1">
    <property type="nucleotide sequence ID" value="NZ_BJCF01000069.1"/>
</dbReference>
<comment type="caution">
    <text evidence="2">The sequence shown here is derived from an EMBL/GenBank/DDBJ whole genome shotgun (WGS) entry which is preliminary data.</text>
</comment>
<evidence type="ECO:0000259" key="1">
    <source>
        <dbReference type="Pfam" id="PF05050"/>
    </source>
</evidence>
<dbReference type="Gene3D" id="3.40.50.150">
    <property type="entry name" value="Vaccinia Virus protein VP39"/>
    <property type="match status" value="1"/>
</dbReference>